<evidence type="ECO:0000313" key="1">
    <source>
        <dbReference type="EMBL" id="CAH1956424.1"/>
    </source>
</evidence>
<protein>
    <submittedName>
        <fullName evidence="1">Uncharacterized protein</fullName>
    </submittedName>
</protein>
<comment type="caution">
    <text evidence="1">The sequence shown here is derived from an EMBL/GenBank/DDBJ whole genome shotgun (WGS) entry which is preliminary data.</text>
</comment>
<gene>
    <name evidence="1" type="ORF">ACAOBT_LOCUS1553</name>
</gene>
<dbReference type="Proteomes" id="UP001152888">
    <property type="component" value="Unassembled WGS sequence"/>
</dbReference>
<name>A0A9P0JRM2_ACAOB</name>
<evidence type="ECO:0000313" key="2">
    <source>
        <dbReference type="Proteomes" id="UP001152888"/>
    </source>
</evidence>
<proteinExistence type="predicted"/>
<dbReference type="EMBL" id="CAKOFQ010006665">
    <property type="protein sequence ID" value="CAH1956424.1"/>
    <property type="molecule type" value="Genomic_DNA"/>
</dbReference>
<dbReference type="OrthoDB" id="10066957at2759"/>
<sequence>MVLTLCEDNLKIRVLEENIENCFWLGRKKDEQRSVLFTVNSHNLKMKLLRNRKLLKGSGTTLTEDMSAARYNLYQKAVQKWGKQKTWFYNGEIWVKQRENKLQIKTEEDLNNMAQ</sequence>
<keyword evidence="2" id="KW-1185">Reference proteome</keyword>
<dbReference type="AlphaFoldDB" id="A0A9P0JRM2"/>
<accession>A0A9P0JRM2</accession>
<reference evidence="1" key="1">
    <citation type="submission" date="2022-03" db="EMBL/GenBank/DDBJ databases">
        <authorList>
            <person name="Sayadi A."/>
        </authorList>
    </citation>
    <scope>NUCLEOTIDE SEQUENCE</scope>
</reference>
<organism evidence="1 2">
    <name type="scientific">Acanthoscelides obtectus</name>
    <name type="common">Bean weevil</name>
    <name type="synonym">Bruchus obtectus</name>
    <dbReference type="NCBI Taxonomy" id="200917"/>
    <lineage>
        <taxon>Eukaryota</taxon>
        <taxon>Metazoa</taxon>
        <taxon>Ecdysozoa</taxon>
        <taxon>Arthropoda</taxon>
        <taxon>Hexapoda</taxon>
        <taxon>Insecta</taxon>
        <taxon>Pterygota</taxon>
        <taxon>Neoptera</taxon>
        <taxon>Endopterygota</taxon>
        <taxon>Coleoptera</taxon>
        <taxon>Polyphaga</taxon>
        <taxon>Cucujiformia</taxon>
        <taxon>Chrysomeloidea</taxon>
        <taxon>Chrysomelidae</taxon>
        <taxon>Bruchinae</taxon>
        <taxon>Bruchini</taxon>
        <taxon>Acanthoscelides</taxon>
    </lineage>
</organism>